<evidence type="ECO:0000256" key="2">
    <source>
        <dbReference type="ARBA" id="ARBA00005634"/>
    </source>
</evidence>
<dbReference type="VEuPathDB" id="FungiDB:CHGG_00029"/>
<protein>
    <recommendedName>
        <fullName evidence="7">Peptide hydrolase</fullName>
        <ecNumber evidence="7">3.4.-.-</ecNumber>
    </recommendedName>
</protein>
<dbReference type="Pfam" id="PF02225">
    <property type="entry name" value="PA"/>
    <property type="match status" value="1"/>
</dbReference>
<evidence type="ECO:0000256" key="6">
    <source>
        <dbReference type="ARBA" id="ARBA00022833"/>
    </source>
</evidence>
<feature type="domain" description="Peptidase M28" evidence="9">
    <location>
        <begin position="250"/>
        <end position="438"/>
    </location>
</feature>
<dbReference type="SUPFAM" id="SSF52025">
    <property type="entry name" value="PA domain"/>
    <property type="match status" value="1"/>
</dbReference>
<feature type="signal peptide" evidence="7">
    <location>
        <begin position="1"/>
        <end position="22"/>
    </location>
</feature>
<dbReference type="Pfam" id="PF04389">
    <property type="entry name" value="Peptidase_M28"/>
    <property type="match status" value="1"/>
</dbReference>
<evidence type="ECO:0000256" key="4">
    <source>
        <dbReference type="ARBA" id="ARBA00022723"/>
    </source>
</evidence>
<dbReference type="SUPFAM" id="SSF53187">
    <property type="entry name" value="Zn-dependent exopeptidases"/>
    <property type="match status" value="1"/>
</dbReference>
<sequence>MKVPHTTTAVAATLLLSSTTVATNNPLTADKLEADIKTEELQNVLWNLNHIAVTHGGNRAFGEPGFKASLDFVLERAQTRFGDKFDTFVQPFNHTYDKTLKISVTGPEGEDVFVISPQYNPPTLVSGGITAALVDTPVDDERGSACFADQWEGLDVKGKLALVKRGLCAVADKSILAKERGALGVILYDEVPGTNIVVPTLGAENIGRMVPIGIIPLEVGQDWKSRLAAGEEVTATLLVDSISETRETWNIISETKQGDPNNVVMLGAHLDSVQKGAGVNDDGSGTAALLEIMTAVRRYDNFPNKIRFAWWGAEESGLVGSLYYTSHLTEAEADSIRYYFNYDMIGSPQPDYSIASNENSGVGPQLLDEYLVTKGIDVRHGEFGSGSDFVGFVELGIPTASLHTGAGAPYDACYHQACDNLDNIHWEALTLNARAAARAAARLANSLDGVPPRDKTSLNLHTRRGVIKSFKRWTALAEEARGGHTCSHKGKKIRTLICGGKTLPQSRIIRLTCFLYLPASPSGSGFCALPDKSQAKEALKPQPHPGVSMYIHTTRLPHTSRSAPVICAQAHMASHSPTSYSSRRHHQLSLRCHRNHTDSKVAARGLQANCHVASGVGEH</sequence>
<keyword evidence="11" id="KW-1185">Reference proteome</keyword>
<keyword evidence="5 7" id="KW-0378">Hydrolase</keyword>
<keyword evidence="4 7" id="KW-0479">Metal-binding</keyword>
<dbReference type="PANTHER" id="PTHR12147">
    <property type="entry name" value="METALLOPEPTIDASE M28 FAMILY MEMBER"/>
    <property type="match status" value="1"/>
</dbReference>
<evidence type="ECO:0000259" key="9">
    <source>
        <dbReference type="Pfam" id="PF04389"/>
    </source>
</evidence>
<feature type="domain" description="PA" evidence="8">
    <location>
        <begin position="130"/>
        <end position="222"/>
    </location>
</feature>
<gene>
    <name evidence="10" type="ORF">CHGG_00029</name>
</gene>
<evidence type="ECO:0000256" key="5">
    <source>
        <dbReference type="ARBA" id="ARBA00022801"/>
    </source>
</evidence>
<dbReference type="Gene3D" id="3.40.630.10">
    <property type="entry name" value="Zn peptidases"/>
    <property type="match status" value="1"/>
</dbReference>
<name>Q2HIC5_CHAGB</name>
<keyword evidence="7" id="KW-0732">Signal</keyword>
<evidence type="ECO:0000256" key="1">
    <source>
        <dbReference type="ARBA" id="ARBA00001947"/>
    </source>
</evidence>
<evidence type="ECO:0000313" key="10">
    <source>
        <dbReference type="EMBL" id="EAQ91794.1"/>
    </source>
</evidence>
<dbReference type="Gene3D" id="3.50.30.30">
    <property type="match status" value="1"/>
</dbReference>
<feature type="chain" id="PRO_5005142917" description="Peptide hydrolase" evidence="7">
    <location>
        <begin position="23"/>
        <end position="619"/>
    </location>
</feature>
<dbReference type="RefSeq" id="XP_001219250.1">
    <property type="nucleotide sequence ID" value="XM_001219249.1"/>
</dbReference>
<evidence type="ECO:0000313" key="11">
    <source>
        <dbReference type="Proteomes" id="UP000001056"/>
    </source>
</evidence>
<dbReference type="InterPro" id="IPR046450">
    <property type="entry name" value="PA_dom_sf"/>
</dbReference>
<dbReference type="InParanoid" id="Q2HIC5"/>
<dbReference type="PANTHER" id="PTHR12147:SF26">
    <property type="entry name" value="PEPTIDASE M28 DOMAIN-CONTAINING PROTEIN"/>
    <property type="match status" value="1"/>
</dbReference>
<dbReference type="OrthoDB" id="10013407at2759"/>
<dbReference type="eggNOG" id="KOG2195">
    <property type="taxonomic scope" value="Eukaryota"/>
</dbReference>
<dbReference type="EC" id="3.4.-.-" evidence="7"/>
<dbReference type="InterPro" id="IPR007484">
    <property type="entry name" value="Peptidase_M28"/>
</dbReference>
<comment type="cofactor">
    <cofactor evidence="1">
        <name>Zn(2+)</name>
        <dbReference type="ChEBI" id="CHEBI:29105"/>
    </cofactor>
</comment>
<dbReference type="GO" id="GO:0008235">
    <property type="term" value="F:metalloexopeptidase activity"/>
    <property type="evidence" value="ECO:0007669"/>
    <property type="project" value="InterPro"/>
</dbReference>
<organism evidence="10 11">
    <name type="scientific">Chaetomium globosum (strain ATCC 6205 / CBS 148.51 / DSM 1962 / NBRC 6347 / NRRL 1970)</name>
    <name type="common">Soil fungus</name>
    <dbReference type="NCBI Taxonomy" id="306901"/>
    <lineage>
        <taxon>Eukaryota</taxon>
        <taxon>Fungi</taxon>
        <taxon>Dikarya</taxon>
        <taxon>Ascomycota</taxon>
        <taxon>Pezizomycotina</taxon>
        <taxon>Sordariomycetes</taxon>
        <taxon>Sordariomycetidae</taxon>
        <taxon>Sordariales</taxon>
        <taxon>Chaetomiaceae</taxon>
        <taxon>Chaetomium</taxon>
    </lineage>
</organism>
<dbReference type="InterPro" id="IPR045175">
    <property type="entry name" value="M28_fam"/>
</dbReference>
<dbReference type="AlphaFoldDB" id="Q2HIC5"/>
<dbReference type="EMBL" id="CH408029">
    <property type="protein sequence ID" value="EAQ91794.1"/>
    <property type="molecule type" value="Genomic_DNA"/>
</dbReference>
<dbReference type="OMA" id="NDPCYHL"/>
<dbReference type="CDD" id="cd04816">
    <property type="entry name" value="PA_SaNapH_like"/>
    <property type="match status" value="1"/>
</dbReference>
<dbReference type="GO" id="GO:0046872">
    <property type="term" value="F:metal ion binding"/>
    <property type="evidence" value="ECO:0007669"/>
    <property type="project" value="UniProtKB-KW"/>
</dbReference>
<dbReference type="InterPro" id="IPR003137">
    <property type="entry name" value="PA_domain"/>
</dbReference>
<evidence type="ECO:0000259" key="8">
    <source>
        <dbReference type="Pfam" id="PF02225"/>
    </source>
</evidence>
<reference evidence="11" key="1">
    <citation type="journal article" date="2015" name="Genome Announc.">
        <title>Draft genome sequence of the cellulolytic fungus Chaetomium globosum.</title>
        <authorList>
            <person name="Cuomo C.A."/>
            <person name="Untereiner W.A."/>
            <person name="Ma L.-J."/>
            <person name="Grabherr M."/>
            <person name="Birren B.W."/>
        </authorList>
    </citation>
    <scope>NUCLEOTIDE SEQUENCE [LARGE SCALE GENOMIC DNA]</scope>
    <source>
        <strain evidence="11">ATCC 6205 / CBS 148.51 / DSM 1962 / NBRC 6347 / NRRL 1970</strain>
    </source>
</reference>
<keyword evidence="3 7" id="KW-0645">Protease</keyword>
<dbReference type="HOGENOM" id="CLU_024336_1_1_1"/>
<dbReference type="GO" id="GO:0006508">
    <property type="term" value="P:proteolysis"/>
    <property type="evidence" value="ECO:0007669"/>
    <property type="project" value="UniProtKB-KW"/>
</dbReference>
<accession>Q2HIC5</accession>
<evidence type="ECO:0000256" key="7">
    <source>
        <dbReference type="RuleBase" id="RU361240"/>
    </source>
</evidence>
<proteinExistence type="inferred from homology"/>
<dbReference type="Proteomes" id="UP000001056">
    <property type="component" value="Unassembled WGS sequence"/>
</dbReference>
<keyword evidence="6 7" id="KW-0862">Zinc</keyword>
<dbReference type="GeneID" id="4387734"/>
<comment type="similarity">
    <text evidence="2">Belongs to the peptidase M28 family. M28B subfamily.</text>
</comment>
<evidence type="ECO:0000256" key="3">
    <source>
        <dbReference type="ARBA" id="ARBA00022670"/>
    </source>
</evidence>